<evidence type="ECO:0000256" key="1">
    <source>
        <dbReference type="ARBA" id="ARBA00022722"/>
    </source>
</evidence>
<dbReference type="AlphaFoldDB" id="A0A378PKC6"/>
<dbReference type="GO" id="GO:0016787">
    <property type="term" value="F:hydrolase activity"/>
    <property type="evidence" value="ECO:0007669"/>
    <property type="project" value="UniProtKB-KW"/>
</dbReference>
<dbReference type="GO" id="GO:0043571">
    <property type="term" value="P:maintenance of CRISPR repeat elements"/>
    <property type="evidence" value="ECO:0007669"/>
    <property type="project" value="UniProtKB-UniRule"/>
</dbReference>
<keyword evidence="2 10" id="KW-0479">Metal-binding</keyword>
<dbReference type="Gene3D" id="1.20.120.920">
    <property type="entry name" value="CRISPR-associated endonuclease Cas1, C-terminal domain"/>
    <property type="match status" value="1"/>
</dbReference>
<comment type="function">
    <text evidence="10">CRISPR (clustered regularly interspaced short palindromic repeat), is an adaptive immune system that provides protection against mobile genetic elements (viruses, transposable elements and conjugative plasmids). CRISPR clusters contain spacers, sequences complementary to antecedent mobile elements, and target invading nucleic acids. CRISPR clusters are transcribed and processed into CRISPR RNA (crRNA). Acts as a dsDNA endonuclease. Involved in the integration of spacer DNA into the CRISPR cassette.</text>
</comment>
<keyword evidence="6 10" id="KW-0051">Antiviral defense</keyword>
<feature type="binding site" evidence="10">
    <location>
        <position position="216"/>
    </location>
    <ligand>
        <name>Mn(2+)</name>
        <dbReference type="ChEBI" id="CHEBI:29035"/>
    </ligand>
</feature>
<evidence type="ECO:0000256" key="10">
    <source>
        <dbReference type="HAMAP-Rule" id="MF_01470"/>
    </source>
</evidence>
<evidence type="ECO:0000256" key="9">
    <source>
        <dbReference type="ARBA" id="ARBA00038592"/>
    </source>
</evidence>
<dbReference type="Pfam" id="PF01867">
    <property type="entry name" value="Cas_Cas1"/>
    <property type="match status" value="1"/>
</dbReference>
<sequence>MGSIEIEKWQILDFTGFRGFVTSTEGALVVRPEEGEERRVPISDVAVVLFGVDTRFSAGSVHRILKNDTAVIFCDWKGVPYGHAYPWGDHTRVGARQIAQANASIPARKSVWARLIKSKVLGQAEVLEFFGRPNGKRLKELVKDIRSGDPSNIEGQAARIYWESLWDDQDFRRIPGGGDDTFTINAMLDYGYTILRGHAMRAVAASGLISSLGVAHHGRSNPWNLADDFIEPFRPAIDYSVYLLVSECVDDGTEIKKRLVNSAGDVFTATRKSIPAEMTLLAQHYGQLIEGDIGKFGVPSWKPPSKLGL</sequence>
<evidence type="ECO:0000256" key="2">
    <source>
        <dbReference type="ARBA" id="ARBA00022723"/>
    </source>
</evidence>
<evidence type="ECO:0000313" key="14">
    <source>
        <dbReference type="Proteomes" id="UP001209486"/>
    </source>
</evidence>
<feature type="binding site" evidence="10">
    <location>
        <position position="154"/>
    </location>
    <ligand>
        <name>Mn(2+)</name>
        <dbReference type="ChEBI" id="CHEBI:29035"/>
    </ligand>
</feature>
<dbReference type="GO" id="GO:0051607">
    <property type="term" value="P:defense response to virus"/>
    <property type="evidence" value="ECO:0007669"/>
    <property type="project" value="UniProtKB-UniRule"/>
</dbReference>
<keyword evidence="1 10" id="KW-0540">Nuclease</keyword>
<reference evidence="12 13" key="2">
    <citation type="submission" date="2020-04" db="EMBL/GenBank/DDBJ databases">
        <title>Antimicrobial susceptibility and clonality of vaginal-derived multi-drug resistant Mobiluncus isolates in China.</title>
        <authorList>
            <person name="Zhang X."/>
        </authorList>
    </citation>
    <scope>NUCLEOTIDE SEQUENCE [LARGE SCALE GENOMIC DNA]</scope>
    <source>
        <strain evidence="12 13">12</strain>
    </source>
</reference>
<evidence type="ECO:0000256" key="5">
    <source>
        <dbReference type="ARBA" id="ARBA00022842"/>
    </source>
</evidence>
<evidence type="ECO:0000256" key="3">
    <source>
        <dbReference type="ARBA" id="ARBA00022759"/>
    </source>
</evidence>
<evidence type="ECO:0000256" key="4">
    <source>
        <dbReference type="ARBA" id="ARBA00022801"/>
    </source>
</evidence>
<organism evidence="11 14">
    <name type="scientific">Mobiluncus mulieris</name>
    <dbReference type="NCBI Taxonomy" id="2052"/>
    <lineage>
        <taxon>Bacteria</taxon>
        <taxon>Bacillati</taxon>
        <taxon>Actinomycetota</taxon>
        <taxon>Actinomycetes</taxon>
        <taxon>Actinomycetales</taxon>
        <taxon>Actinomycetaceae</taxon>
        <taxon>Mobiluncus</taxon>
    </lineage>
</organism>
<gene>
    <name evidence="10 11" type="primary">cas1</name>
    <name evidence="11" type="ORF">FYZ43_10865</name>
    <name evidence="12" type="ORF">HHJ77_09685</name>
</gene>
<reference evidence="11 14" key="1">
    <citation type="submission" date="2019-08" db="EMBL/GenBank/DDBJ databases">
        <title>Comparison of rpoB and gyrB Sequences from Mobiluncus Species and Development of a Multiplex PCR Method for Clinical Detection of Mobiluncus curtisii and Mobiluncus mulieris.</title>
        <authorList>
            <person name="Yang L."/>
            <person name="Shen Y."/>
            <person name="Xu G."/>
            <person name="Shu L.-B."/>
            <person name="Hu J."/>
            <person name="Zhang R."/>
            <person name="Wang Y."/>
            <person name="Zhou H.-W."/>
            <person name="Zhang X."/>
        </authorList>
    </citation>
    <scope>NUCLEOTIDE SEQUENCE [LARGE SCALE GENOMIC DNA]</scope>
    <source>
        <strain evidence="11 14">M26</strain>
    </source>
</reference>
<evidence type="ECO:0000313" key="11">
    <source>
        <dbReference type="EMBL" id="MCU9969863.1"/>
    </source>
</evidence>
<dbReference type="Proteomes" id="UP001209486">
    <property type="component" value="Unassembled WGS sequence"/>
</dbReference>
<evidence type="ECO:0000313" key="13">
    <source>
        <dbReference type="Proteomes" id="UP000575397"/>
    </source>
</evidence>
<dbReference type="GO" id="GO:0004520">
    <property type="term" value="F:DNA endonuclease activity"/>
    <property type="evidence" value="ECO:0007669"/>
    <property type="project" value="InterPro"/>
</dbReference>
<accession>A0A378PKC6</accession>
<dbReference type="EMBL" id="JABCUS010000024">
    <property type="protein sequence ID" value="NMX04178.1"/>
    <property type="molecule type" value="Genomic_DNA"/>
</dbReference>
<feature type="binding site" evidence="10">
    <location>
        <position position="231"/>
    </location>
    <ligand>
        <name>Mn(2+)</name>
        <dbReference type="ChEBI" id="CHEBI:29035"/>
    </ligand>
</feature>
<keyword evidence="5 10" id="KW-0460">Magnesium</keyword>
<dbReference type="GO" id="GO:0046872">
    <property type="term" value="F:metal ion binding"/>
    <property type="evidence" value="ECO:0007669"/>
    <property type="project" value="UniProtKB-UniRule"/>
</dbReference>
<dbReference type="GO" id="GO:0003677">
    <property type="term" value="F:DNA binding"/>
    <property type="evidence" value="ECO:0007669"/>
    <property type="project" value="UniProtKB-KW"/>
</dbReference>
<dbReference type="EMBL" id="VSZY01000030">
    <property type="protein sequence ID" value="MCU9969863.1"/>
    <property type="molecule type" value="Genomic_DNA"/>
</dbReference>
<dbReference type="InterPro" id="IPR042206">
    <property type="entry name" value="CRISPR-assoc_Cas1_C"/>
</dbReference>
<comment type="subunit">
    <text evidence="9 10">Homodimer, forms a heterotetramer with a Cas2 homodimer.</text>
</comment>
<proteinExistence type="inferred from homology"/>
<dbReference type="Gene3D" id="3.100.10.20">
    <property type="entry name" value="CRISPR-associated endonuclease Cas1, N-terminal domain"/>
    <property type="match status" value="1"/>
</dbReference>
<comment type="cofactor">
    <cofactor evidence="10">
        <name>Mg(2+)</name>
        <dbReference type="ChEBI" id="CHEBI:18420"/>
    </cofactor>
    <cofactor evidence="10">
        <name>Mn(2+)</name>
        <dbReference type="ChEBI" id="CHEBI:29035"/>
    </cofactor>
</comment>
<keyword evidence="8 10" id="KW-0464">Manganese</keyword>
<keyword evidence="7 10" id="KW-0238">DNA-binding</keyword>
<evidence type="ECO:0000256" key="6">
    <source>
        <dbReference type="ARBA" id="ARBA00023118"/>
    </source>
</evidence>
<keyword evidence="4 10" id="KW-0378">Hydrolase</keyword>
<name>A0A378PKC6_9ACTO</name>
<dbReference type="PANTHER" id="PTHR34353:SF2">
    <property type="entry name" value="CRISPR-ASSOCIATED ENDONUCLEASE CAS1 1"/>
    <property type="match status" value="1"/>
</dbReference>
<comment type="caution">
    <text evidence="11">The sequence shown here is derived from an EMBL/GenBank/DDBJ whole genome shotgun (WGS) entry which is preliminary data.</text>
</comment>
<dbReference type="InterPro" id="IPR050646">
    <property type="entry name" value="Cas1"/>
</dbReference>
<evidence type="ECO:0000256" key="7">
    <source>
        <dbReference type="ARBA" id="ARBA00023125"/>
    </source>
</evidence>
<keyword evidence="3 10" id="KW-0255">Endonuclease</keyword>
<dbReference type="InterPro" id="IPR019855">
    <property type="entry name" value="CRISPR-assoc_Cas1_NMENI"/>
</dbReference>
<dbReference type="InterPro" id="IPR002729">
    <property type="entry name" value="CRISPR-assoc_Cas1"/>
</dbReference>
<dbReference type="NCBIfam" id="TIGR03639">
    <property type="entry name" value="cas1_NMENI"/>
    <property type="match status" value="1"/>
</dbReference>
<dbReference type="PANTHER" id="PTHR34353">
    <property type="entry name" value="CRISPR-ASSOCIATED ENDONUCLEASE CAS1 1"/>
    <property type="match status" value="1"/>
</dbReference>
<evidence type="ECO:0000313" key="12">
    <source>
        <dbReference type="EMBL" id="NMX04178.1"/>
    </source>
</evidence>
<protein>
    <recommendedName>
        <fullName evidence="10">CRISPR-associated endonuclease Cas1</fullName>
        <ecNumber evidence="10">3.1.-.-</ecNumber>
    </recommendedName>
</protein>
<evidence type="ECO:0000256" key="8">
    <source>
        <dbReference type="ARBA" id="ARBA00023211"/>
    </source>
</evidence>
<dbReference type="InterPro" id="IPR042211">
    <property type="entry name" value="CRISPR-assoc_Cas1_N"/>
</dbReference>
<comment type="similarity">
    <text evidence="10">Belongs to the CRISPR-associated endonuclease Cas1 family.</text>
</comment>
<dbReference type="Proteomes" id="UP000575397">
    <property type="component" value="Unassembled WGS sequence"/>
</dbReference>
<dbReference type="NCBIfam" id="TIGR00287">
    <property type="entry name" value="cas1"/>
    <property type="match status" value="1"/>
</dbReference>
<dbReference type="EC" id="3.1.-.-" evidence="10"/>
<dbReference type="HAMAP" id="MF_01470">
    <property type="entry name" value="Cas1"/>
    <property type="match status" value="1"/>
</dbReference>
<dbReference type="RefSeq" id="WP_004017523.1">
    <property type="nucleotide sequence ID" value="NZ_JABCUP010000031.1"/>
</dbReference>